<dbReference type="EMBL" id="JAAIYP010000043">
    <property type="protein sequence ID" value="NFV81766.1"/>
    <property type="molecule type" value="Genomic_DNA"/>
</dbReference>
<evidence type="ECO:0000313" key="5">
    <source>
        <dbReference type="EMBL" id="NFV81766.1"/>
    </source>
</evidence>
<dbReference type="InterPro" id="IPR050065">
    <property type="entry name" value="GlmU-like"/>
</dbReference>
<dbReference type="Pfam" id="PF12804">
    <property type="entry name" value="NTP_transf_3"/>
    <property type="match status" value="1"/>
</dbReference>
<feature type="domain" description="MobA-like NTP transferase" evidence="4">
    <location>
        <begin position="7"/>
        <end position="141"/>
    </location>
</feature>
<evidence type="ECO:0000256" key="1">
    <source>
        <dbReference type="ARBA" id="ARBA00022679"/>
    </source>
</evidence>
<sequence>MSVSRKAIILSAGQGKRLLPFTAQRPKCLLPLGGRTVLEWQIAALAANGVEEVVVVTGFEAQAVETVIRARADDGILVRPLHNPFFEVADNIGSCFVARHEMMDGDFVLLNGDTLFHPSLFAEAKTQVDAPIVVTVDHKERYDSDDMKVQLDGRRLVAIGKTLTEEQSHAESIGMLFFSDDGGRIFADALEQTIRREGGLKRWYLSVIDELAGQATVHTANIQGREWCEVDFPKDLPAAERLGTRMWREQVGAPEDGAALCSRAP</sequence>
<dbReference type="PANTHER" id="PTHR43584:SF8">
    <property type="entry name" value="N-ACETYLMURAMATE ALPHA-1-PHOSPHATE URIDYLYLTRANSFERASE"/>
    <property type="match status" value="1"/>
</dbReference>
<dbReference type="CDD" id="cd02523">
    <property type="entry name" value="PC_cytidylyltransferase"/>
    <property type="match status" value="1"/>
</dbReference>
<reference evidence="5 6" key="1">
    <citation type="submission" date="2020-02" db="EMBL/GenBank/DDBJ databases">
        <authorList>
            <person name="Dziuba M."/>
            <person name="Kuznetsov B."/>
            <person name="Mardanov A."/>
            <person name="Ravin N."/>
            <person name="Grouzdev D."/>
        </authorList>
    </citation>
    <scope>NUCLEOTIDE SEQUENCE [LARGE SCALE GENOMIC DNA]</scope>
    <source>
        <strain evidence="5 6">SpK</strain>
    </source>
</reference>
<proteinExistence type="predicted"/>
<name>A0A7C9UWR1_9PROT</name>
<keyword evidence="2 5" id="KW-0548">Nucleotidyltransferase</keyword>
<keyword evidence="1 5" id="KW-0808">Transferase</keyword>
<dbReference type="Proteomes" id="UP000480684">
    <property type="component" value="Unassembled WGS sequence"/>
</dbReference>
<dbReference type="InterPro" id="IPR029044">
    <property type="entry name" value="Nucleotide-diphossugar_trans"/>
</dbReference>
<comment type="caution">
    <text evidence="5">The sequence shown here is derived from an EMBL/GenBank/DDBJ whole genome shotgun (WGS) entry which is preliminary data.</text>
</comment>
<keyword evidence="6" id="KW-1185">Reference proteome</keyword>
<keyword evidence="3" id="KW-0460">Magnesium</keyword>
<organism evidence="5 6">
    <name type="scientific">Magnetospirillum aberrantis SpK</name>
    <dbReference type="NCBI Taxonomy" id="908842"/>
    <lineage>
        <taxon>Bacteria</taxon>
        <taxon>Pseudomonadati</taxon>
        <taxon>Pseudomonadota</taxon>
        <taxon>Alphaproteobacteria</taxon>
        <taxon>Rhodospirillales</taxon>
        <taxon>Rhodospirillaceae</taxon>
        <taxon>Magnetospirillum</taxon>
    </lineage>
</organism>
<evidence type="ECO:0000256" key="3">
    <source>
        <dbReference type="ARBA" id="ARBA00022842"/>
    </source>
</evidence>
<dbReference type="SUPFAM" id="SSF53448">
    <property type="entry name" value="Nucleotide-diphospho-sugar transferases"/>
    <property type="match status" value="1"/>
</dbReference>
<dbReference type="Gene3D" id="3.90.550.10">
    <property type="entry name" value="Spore Coat Polysaccharide Biosynthesis Protein SpsA, Chain A"/>
    <property type="match status" value="1"/>
</dbReference>
<evidence type="ECO:0000313" key="6">
    <source>
        <dbReference type="Proteomes" id="UP000480684"/>
    </source>
</evidence>
<gene>
    <name evidence="5" type="ORF">G4223_16770</name>
</gene>
<protein>
    <submittedName>
        <fullName evidence="5">Phosphocholine cytidylyltransferase family protein</fullName>
    </submittedName>
</protein>
<evidence type="ECO:0000259" key="4">
    <source>
        <dbReference type="Pfam" id="PF12804"/>
    </source>
</evidence>
<accession>A0A7C9UWR1</accession>
<dbReference type="InterPro" id="IPR025877">
    <property type="entry name" value="MobA-like_NTP_Trfase"/>
</dbReference>
<dbReference type="PANTHER" id="PTHR43584">
    <property type="entry name" value="NUCLEOTIDYL TRANSFERASE"/>
    <property type="match status" value="1"/>
</dbReference>
<dbReference type="AlphaFoldDB" id="A0A7C9UWR1"/>
<dbReference type="GO" id="GO:0016779">
    <property type="term" value="F:nucleotidyltransferase activity"/>
    <property type="evidence" value="ECO:0007669"/>
    <property type="project" value="UniProtKB-KW"/>
</dbReference>
<evidence type="ECO:0000256" key="2">
    <source>
        <dbReference type="ARBA" id="ARBA00022695"/>
    </source>
</evidence>